<organism evidence="6 7">
    <name type="scientific">Undibacterium curvum</name>
    <dbReference type="NCBI Taxonomy" id="2762294"/>
    <lineage>
        <taxon>Bacteria</taxon>
        <taxon>Pseudomonadati</taxon>
        <taxon>Pseudomonadota</taxon>
        <taxon>Betaproteobacteria</taxon>
        <taxon>Burkholderiales</taxon>
        <taxon>Oxalobacteraceae</taxon>
        <taxon>Undibacterium</taxon>
    </lineage>
</organism>
<dbReference type="EMBL" id="JACOGD010000004">
    <property type="protein sequence ID" value="MBC3931929.1"/>
    <property type="molecule type" value="Genomic_DNA"/>
</dbReference>
<evidence type="ECO:0000256" key="2">
    <source>
        <dbReference type="ARBA" id="ARBA00022723"/>
    </source>
</evidence>
<dbReference type="InterPro" id="IPR006026">
    <property type="entry name" value="Peptidase_Metallo"/>
</dbReference>
<dbReference type="InterPro" id="IPR023346">
    <property type="entry name" value="Lysozyme-like_dom_sf"/>
</dbReference>
<dbReference type="Gene3D" id="1.10.530.10">
    <property type="match status" value="1"/>
</dbReference>
<dbReference type="SMART" id="SM00235">
    <property type="entry name" value="ZnMc"/>
    <property type="match status" value="1"/>
</dbReference>
<comment type="caution">
    <text evidence="6">The sequence shown here is derived from an EMBL/GenBank/DDBJ whole genome shotgun (WGS) entry which is preliminary data.</text>
</comment>
<keyword evidence="3" id="KW-0378">Hydrolase</keyword>
<keyword evidence="4" id="KW-0862">Zinc</keyword>
<dbReference type="Pfam" id="PF17963">
    <property type="entry name" value="Big_9"/>
    <property type="match status" value="1"/>
</dbReference>
<sequence>MTLMIRGEIEKDGVEYAIVADDNFNYNDPYYRAMFEPPSFLWTPGGSPILVGGSVSAKKVAVGGKLGIIQDPFGKKGSPKFLGATLPLDGYGIRNLSVSEDGKVLLGQLYGGYGTDNPNVQKEHQTHVWNVGAIIDAALAMTDKEREIHHIKFTDQQNDTINNEQRVDAGAGVPIGTYFDPEPVVVKVEGNLGDVIEVDLKRMIAHELLGLPKPGPKLTDAEKALINQKNAQIQEIIDNIDNFNFVANKKTKLTDVSKKDERAFTLVTNDKLEPISQDKNGKDATFKDEGRLFMAANLMQKATEKKSGNHTGDTVVERLRKGENIKGGMSESFLITYQLKKDVDPGNGKAKIAKGSGTANVTVTANDFAEAKDTIFFGDRDLKKPGYSAFKLSGDVKVGSTNTLDVYRVEQRLQYLGYGVAAAAVNGAGEVTVDGKLDSKEEVDLRMFRQIVAGKTEYDAKEGSKPAVTEKVGKKTVVKAPEGPPTPVEVKKGSDLENWLNAFNAPHWMKFTGFSGDAKPDQLNGWVNKTTGENKTLGTSWVYDLMVAGQYAAKVQGRTPLWFKGAGSLGAQLDLGINEKYISSAIQNKLYDEEFLIGLSAADSYDLKNVVAKNTSDATPQERLKYLLQERNRIKQTGVGTWDTQRATQLADLLKYVNKVNPAVNNPNNKAEALKDFLTVYSATQNDTVANNGSLDEQLQLIKSGGTDKKEIQKLLFGDGTQANGLIKRDGLLIGSKADKGDLDTSFDARSLAAILNSTEAMVTPWVETINKALASGDINTPKLLAVFLANVAQETGGLRTTAQTGNFTDPLKRGRGILQLTNRDTYENATFGNYVKPDGILDEWKPSLNEWLGLQKDSTAHPRGMNPETDKQAFVTRNQTTGQLTVTGKTEPNWWVRATFEPNPKLSKGKATEYVKADSAGNYTITSKDAYPALRDVQLRAVQYNFLEKEGYEQLETGKNLMLAAKSGVWYWRFAKKNDLNLKSLSKNMDGLYQESIDKINKREATAAPKPAKDRRDHYVHAKSVVEAGNTYGNMRALLGDIGLKAVNQGDYNNRFGITLMKRDAKRIGEAGSLLLAEQSSFAMSSGREALSAALKADFNIQAGDIDMLFMDLPNTEPFSLNNMENVAAATTPALHGTRYGVCEFQEKGKQIPLFYSQYMEDFLPKKFLDGVSGPSGDGLDRLGEWRMGIKVKVIRNPDHGKMVSEDGGDPWYAPNPNFVGKDRVEVLVSGKDLKGNAISRTLVYFINVLPKKEYTRLLAEKTDYYAFVKHYCGSRKITWPIVDEPGVPAKGETNTDGYFNWFNLGGSSDLNIVLANASSAITGWGDLSGSAVGQTTGTGSTAQITLDSNAAGHGWFIDNTPDQNDEFLPTSNPDVWIAKAGSAADGKMDMLSVLLHEYGHALGIEHSGDDGDFMAASLQPGERRLPSPDELSLMARLVAALKQTPVDPTASGLPVSNVSLMSWYRLRRAEYGWVLDTDQTQLVSRVDLTASLGSANANQAAQKETAVNNTLSQNSKDWQTLGDVRSNNATITLGESNQANAHLTQSFAIKQGDRYLSFTVANNGMQSNGVDEDGSESGPDDAFEVALLNANTGASVVGTDGLSLSDAILNIQSDGTEHKASSVRKVHNADGSDTYFVDLQQAVNNGNGLVTGTPVSLSFDLMGFGIQNSHVSLRDIKLVQDPVAFDDEVSSKEDATATIDVLSNDLLGGGVASSAAQLNIVSQPAHGSISINADGTISYVPAAHFYGNDSFSYTTTVDGRVSNQATVTLHVSHVNHAPVVTSDNVAMTVTAGKPVAFNPLVLSQHYGYLRKFLSKSTSGLRRC</sequence>
<dbReference type="Gene3D" id="3.40.390.10">
    <property type="entry name" value="Collagenase (Catalytic Domain)"/>
    <property type="match status" value="1"/>
</dbReference>
<dbReference type="Pfam" id="PF00413">
    <property type="entry name" value="Peptidase_M10"/>
    <property type="match status" value="1"/>
</dbReference>
<evidence type="ECO:0000256" key="4">
    <source>
        <dbReference type="ARBA" id="ARBA00022833"/>
    </source>
</evidence>
<keyword evidence="2" id="KW-0479">Metal-binding</keyword>
<evidence type="ECO:0000256" key="3">
    <source>
        <dbReference type="ARBA" id="ARBA00022801"/>
    </source>
</evidence>
<reference evidence="6 7" key="1">
    <citation type="submission" date="2020-08" db="EMBL/GenBank/DDBJ databases">
        <title>Novel species isolated from subtropical streams in China.</title>
        <authorList>
            <person name="Lu H."/>
        </authorList>
    </citation>
    <scope>NUCLEOTIDE SEQUENCE [LARGE SCALE GENOMIC DNA]</scope>
    <source>
        <strain evidence="6 7">CY22W</strain>
    </source>
</reference>
<proteinExistence type="predicted"/>
<evidence type="ECO:0000256" key="1">
    <source>
        <dbReference type="ARBA" id="ARBA00022670"/>
    </source>
</evidence>
<evidence type="ECO:0000259" key="5">
    <source>
        <dbReference type="SMART" id="SM00235"/>
    </source>
</evidence>
<dbReference type="Proteomes" id="UP000654304">
    <property type="component" value="Unassembled WGS sequence"/>
</dbReference>
<dbReference type="SUPFAM" id="SSF55486">
    <property type="entry name" value="Metalloproteases ('zincins'), catalytic domain"/>
    <property type="match status" value="1"/>
</dbReference>
<accession>A0ABR7A530</accession>
<keyword evidence="1" id="KW-0645">Protease</keyword>
<name>A0ABR7A530_9BURK</name>
<dbReference type="InterPro" id="IPR024079">
    <property type="entry name" value="MetalloPept_cat_dom_sf"/>
</dbReference>
<dbReference type="RefSeq" id="WP_186903621.1">
    <property type="nucleotide sequence ID" value="NZ_JACOGD010000004.1"/>
</dbReference>
<feature type="domain" description="Peptidase metallopeptidase" evidence="5">
    <location>
        <begin position="1277"/>
        <end position="1442"/>
    </location>
</feature>
<dbReference type="Gene3D" id="2.60.40.3440">
    <property type="match status" value="1"/>
</dbReference>
<gene>
    <name evidence="6" type="ORF">H8K43_09620</name>
</gene>
<dbReference type="SUPFAM" id="SSF53955">
    <property type="entry name" value="Lysozyme-like"/>
    <property type="match status" value="1"/>
</dbReference>
<evidence type="ECO:0000313" key="7">
    <source>
        <dbReference type="Proteomes" id="UP000654304"/>
    </source>
</evidence>
<protein>
    <submittedName>
        <fullName evidence="6">Cadherin-like domain-containing protein</fullName>
    </submittedName>
</protein>
<evidence type="ECO:0000313" key="6">
    <source>
        <dbReference type="EMBL" id="MBC3931929.1"/>
    </source>
</evidence>
<dbReference type="InterPro" id="IPR001818">
    <property type="entry name" value="Pept_M10_metallopeptidase"/>
</dbReference>
<keyword evidence="7" id="KW-1185">Reference proteome</keyword>